<name>U1HI79_ENDPU</name>
<evidence type="ECO:0000313" key="2">
    <source>
        <dbReference type="EMBL" id="ERF69905.1"/>
    </source>
</evidence>
<gene>
    <name evidence="2" type="ORF">EPUS_05449</name>
</gene>
<keyword evidence="3" id="KW-1185">Reference proteome</keyword>
<accession>U1HI79</accession>
<evidence type="ECO:0000256" key="1">
    <source>
        <dbReference type="SAM" id="MobiDB-lite"/>
    </source>
</evidence>
<evidence type="ECO:0000313" key="3">
    <source>
        <dbReference type="Proteomes" id="UP000019373"/>
    </source>
</evidence>
<dbReference type="HOGENOM" id="CLU_1586468_0_0_1"/>
<feature type="compositionally biased region" description="Basic and acidic residues" evidence="1">
    <location>
        <begin position="1"/>
        <end position="12"/>
    </location>
</feature>
<dbReference type="RefSeq" id="XP_007804405.1">
    <property type="nucleotide sequence ID" value="XM_007806214.1"/>
</dbReference>
<protein>
    <submittedName>
        <fullName evidence="2">Uncharacterized protein</fullName>
    </submittedName>
</protein>
<organism evidence="2 3">
    <name type="scientific">Endocarpon pusillum (strain Z07020 / HMAS-L-300199)</name>
    <name type="common">Lichen-forming fungus</name>
    <dbReference type="NCBI Taxonomy" id="1263415"/>
    <lineage>
        <taxon>Eukaryota</taxon>
        <taxon>Fungi</taxon>
        <taxon>Dikarya</taxon>
        <taxon>Ascomycota</taxon>
        <taxon>Pezizomycotina</taxon>
        <taxon>Eurotiomycetes</taxon>
        <taxon>Chaetothyriomycetidae</taxon>
        <taxon>Verrucariales</taxon>
        <taxon>Verrucariaceae</taxon>
        <taxon>Endocarpon</taxon>
    </lineage>
</organism>
<reference evidence="3" key="1">
    <citation type="journal article" date="2014" name="BMC Genomics">
        <title>Genome characteristics reveal the impact of lichenization on lichen-forming fungus Endocarpon pusillum Hedwig (Verrucariales, Ascomycota).</title>
        <authorList>
            <person name="Wang Y.-Y."/>
            <person name="Liu B."/>
            <person name="Zhang X.-Y."/>
            <person name="Zhou Q.-M."/>
            <person name="Zhang T."/>
            <person name="Li H."/>
            <person name="Yu Y.-F."/>
            <person name="Zhang X.-L."/>
            <person name="Hao X.-Y."/>
            <person name="Wang M."/>
            <person name="Wang L."/>
            <person name="Wei J.-C."/>
        </authorList>
    </citation>
    <scope>NUCLEOTIDE SEQUENCE [LARGE SCALE GENOMIC DNA]</scope>
    <source>
        <strain evidence="3">Z07020 / HMAS-L-300199</strain>
    </source>
</reference>
<dbReference type="AlphaFoldDB" id="U1HI79"/>
<dbReference type="OrthoDB" id="10613253at2759"/>
<sequence>MCTKSSVDDGVKQLRPKPTTTANWGGGGFKSPLDWQVHGEIASCPKIPSHIVTGSTITLSITQPKQDPPSSLLLCVFHSLTVPPSRVTTRHNRRGANADVMLQVYLVDEIVEILIVFEEYFTPRASQGLQHLADEKLASGGDEERVVVRNLDRGGHVGCRLRDGGDTR</sequence>
<dbReference type="GeneID" id="19240399"/>
<feature type="region of interest" description="Disordered" evidence="1">
    <location>
        <begin position="1"/>
        <end position="25"/>
    </location>
</feature>
<dbReference type="EMBL" id="KE721373">
    <property type="protein sequence ID" value="ERF69905.1"/>
    <property type="molecule type" value="Genomic_DNA"/>
</dbReference>
<proteinExistence type="predicted"/>
<dbReference type="Proteomes" id="UP000019373">
    <property type="component" value="Unassembled WGS sequence"/>
</dbReference>